<proteinExistence type="predicted"/>
<evidence type="ECO:0000313" key="2">
    <source>
        <dbReference type="Proteomes" id="UP001162250"/>
    </source>
</evidence>
<evidence type="ECO:0000313" key="1">
    <source>
        <dbReference type="EMBL" id="BDI54916.1"/>
    </source>
</evidence>
<sequence length="77" mass="8960">MSGLRMKSFKELIETIGLDTATMYYPNKCYNCKRGIQFFKTAIQHYNVANNPPVKFFCSKSCRDGWILEQKLITTLL</sequence>
<dbReference type="RefSeq" id="YP_010772512.1">
    <property type="nucleotide sequence ID" value="NC_074645.1"/>
</dbReference>
<organism evidence="1 2">
    <name type="scientific">Thorarchaeia virus VerdaV2</name>
    <dbReference type="NCBI Taxonomy" id="3070171"/>
    <lineage>
        <taxon>Viruses</taxon>
        <taxon>Duplodnaviria</taxon>
        <taxon>Heunggongvirae</taxon>
        <taxon>Uroviricota</taxon>
        <taxon>Caudoviricetes</taxon>
        <taxon>Verdandiviridae</taxon>
        <taxon>Tonitrusvirus</taxon>
        <taxon>Tonitrusvirus shimokitaense</taxon>
    </lineage>
</organism>
<dbReference type="KEGG" id="vg:80402226"/>
<protein>
    <submittedName>
        <fullName evidence="1">Zn-finger protein</fullName>
    </submittedName>
</protein>
<name>A0AA35G7C4_9CAUD</name>
<dbReference type="Proteomes" id="UP001162250">
    <property type="component" value="Segment"/>
</dbReference>
<dbReference type="EMBL" id="LC711078">
    <property type="protein sequence ID" value="BDI54916.1"/>
    <property type="molecule type" value="Genomic_DNA"/>
</dbReference>
<keyword evidence="2" id="KW-1185">Reference proteome</keyword>
<dbReference type="GeneID" id="80402226"/>
<reference evidence="1 2" key="1">
    <citation type="journal article" date="2022" name="Nat. Microbiol.">
        <title>Three families of Asgard archaeal viruses identified in metagenome-assembled genomes.</title>
        <authorList>
            <person name="Medvedeva S."/>
            <person name="Sun J."/>
            <person name="Yutin N."/>
            <person name="Koonin E.V."/>
            <person name="Nunoura T."/>
            <person name="Rinke C."/>
            <person name="Krupovic M."/>
        </authorList>
    </citation>
    <scope>NUCLEOTIDE SEQUENCE [LARGE SCALE GENOMIC DNA]</scope>
    <source>
        <strain evidence="1">VerdaV2</strain>
    </source>
</reference>
<accession>A0AA35G7C4</accession>